<evidence type="ECO:0000313" key="3">
    <source>
        <dbReference type="Proteomes" id="UP001054837"/>
    </source>
</evidence>
<feature type="domain" description="Ig-like" evidence="1">
    <location>
        <begin position="20"/>
        <end position="114"/>
    </location>
</feature>
<dbReference type="PROSITE" id="PS50835">
    <property type="entry name" value="IG_LIKE"/>
    <property type="match status" value="2"/>
</dbReference>
<gene>
    <name evidence="2" type="primary">X975_16580</name>
    <name evidence="2" type="ORF">CDAR_23881</name>
</gene>
<evidence type="ECO:0000259" key="1">
    <source>
        <dbReference type="PROSITE" id="PS50835"/>
    </source>
</evidence>
<dbReference type="InterPro" id="IPR013783">
    <property type="entry name" value="Ig-like_fold"/>
</dbReference>
<dbReference type="Proteomes" id="UP001054837">
    <property type="component" value="Unassembled WGS sequence"/>
</dbReference>
<evidence type="ECO:0000313" key="2">
    <source>
        <dbReference type="EMBL" id="GIY62524.1"/>
    </source>
</evidence>
<dbReference type="PANTHER" id="PTHR23278:SF19">
    <property type="entry name" value="OBSCURIN"/>
    <property type="match status" value="1"/>
</dbReference>
<keyword evidence="3" id="KW-1185">Reference proteome</keyword>
<protein>
    <submittedName>
        <fullName evidence="2">Ig-like domain-containing protein</fullName>
    </submittedName>
</protein>
<dbReference type="SMART" id="SM00409">
    <property type="entry name" value="IG"/>
    <property type="match status" value="2"/>
</dbReference>
<dbReference type="EMBL" id="BPLQ01012097">
    <property type="protein sequence ID" value="GIY62524.1"/>
    <property type="molecule type" value="Genomic_DNA"/>
</dbReference>
<feature type="domain" description="Ig-like" evidence="1">
    <location>
        <begin position="128"/>
        <end position="223"/>
    </location>
</feature>
<proteinExistence type="predicted"/>
<comment type="caution">
    <text evidence="2">The sequence shown here is derived from an EMBL/GenBank/DDBJ whole genome shotgun (WGS) entry which is preliminary data.</text>
</comment>
<reference evidence="2 3" key="1">
    <citation type="submission" date="2021-06" db="EMBL/GenBank/DDBJ databases">
        <title>Caerostris darwini draft genome.</title>
        <authorList>
            <person name="Kono N."/>
            <person name="Arakawa K."/>
        </authorList>
    </citation>
    <scope>NUCLEOTIDE SEQUENCE [LARGE SCALE GENOMIC DNA]</scope>
</reference>
<organism evidence="2 3">
    <name type="scientific">Caerostris darwini</name>
    <dbReference type="NCBI Taxonomy" id="1538125"/>
    <lineage>
        <taxon>Eukaryota</taxon>
        <taxon>Metazoa</taxon>
        <taxon>Ecdysozoa</taxon>
        <taxon>Arthropoda</taxon>
        <taxon>Chelicerata</taxon>
        <taxon>Arachnida</taxon>
        <taxon>Araneae</taxon>
        <taxon>Araneomorphae</taxon>
        <taxon>Entelegynae</taxon>
        <taxon>Araneoidea</taxon>
        <taxon>Araneidae</taxon>
        <taxon>Caerostris</taxon>
    </lineage>
</organism>
<dbReference type="AlphaFoldDB" id="A0AAV4UYJ6"/>
<name>A0AAV4UYJ6_9ARAC</name>
<dbReference type="InterPro" id="IPR003599">
    <property type="entry name" value="Ig_sub"/>
</dbReference>
<dbReference type="Pfam" id="PF13927">
    <property type="entry name" value="Ig_3"/>
    <property type="match status" value="1"/>
</dbReference>
<accession>A0AAV4UYJ6</accession>
<dbReference type="InterPro" id="IPR007110">
    <property type="entry name" value="Ig-like_dom"/>
</dbReference>
<sequence>MLRTYIDRILGVPIHYAVAGEKAAIPCNISTPLSDDQVSLILWYRVDMPNPIYTLDIRKRTIKEAKHFPSPEIKDRSYFNMNIHPPTLVLEPARVEDEADYKCRVDLRRSRTLILHTRLHIIVPPGDPYIMDEHGQRLRDIIGPYDEGAFLTLACEVDGGDPSPEVTWWRGTTLLDDSFNVTPQGFVRNELFLFELRRSDLLAEYTCQATNTNLTRPRTSAVRLDLNCK</sequence>
<dbReference type="InterPro" id="IPR036179">
    <property type="entry name" value="Ig-like_dom_sf"/>
</dbReference>
<dbReference type="PANTHER" id="PTHR23278">
    <property type="entry name" value="SIDESTEP PROTEIN"/>
    <property type="match status" value="1"/>
</dbReference>
<dbReference type="SUPFAM" id="SSF48726">
    <property type="entry name" value="Immunoglobulin"/>
    <property type="match status" value="2"/>
</dbReference>
<dbReference type="Gene3D" id="2.60.40.10">
    <property type="entry name" value="Immunoglobulins"/>
    <property type="match status" value="2"/>
</dbReference>
<dbReference type="CDD" id="cd00096">
    <property type="entry name" value="Ig"/>
    <property type="match status" value="1"/>
</dbReference>